<dbReference type="Gene3D" id="1.25.10.10">
    <property type="entry name" value="Leucine-rich Repeat Variant"/>
    <property type="match status" value="2"/>
</dbReference>
<keyword evidence="3" id="KW-0813">Transport</keyword>
<proteinExistence type="predicted"/>
<evidence type="ECO:0000259" key="9">
    <source>
        <dbReference type="Pfam" id="PF25574"/>
    </source>
</evidence>
<keyword evidence="6" id="KW-0653">Protein transport</keyword>
<evidence type="ECO:0000313" key="11">
    <source>
        <dbReference type="EMBL" id="RVX11384.1"/>
    </source>
</evidence>
<evidence type="ECO:0000256" key="7">
    <source>
        <dbReference type="ARBA" id="ARBA00023242"/>
    </source>
</evidence>
<dbReference type="InterPro" id="IPR011989">
    <property type="entry name" value="ARM-like"/>
</dbReference>
<dbReference type="GO" id="GO:0005634">
    <property type="term" value="C:nucleus"/>
    <property type="evidence" value="ECO:0007669"/>
    <property type="project" value="UniProtKB-SubCell"/>
</dbReference>
<dbReference type="PANTHER" id="PTHR10527">
    <property type="entry name" value="IMPORTIN BETA"/>
    <property type="match status" value="1"/>
</dbReference>
<gene>
    <name evidence="11" type="primary">IPO5_7</name>
    <name evidence="11" type="ORF">CK203_019625</name>
</gene>
<feature type="transmembrane region" description="Helical" evidence="8">
    <location>
        <begin position="549"/>
        <end position="566"/>
    </location>
</feature>
<evidence type="ECO:0000256" key="6">
    <source>
        <dbReference type="ARBA" id="ARBA00022927"/>
    </source>
</evidence>
<accession>A0A438JR05</accession>
<keyword evidence="4" id="KW-0963">Cytoplasm</keyword>
<dbReference type="GO" id="GO:0005737">
    <property type="term" value="C:cytoplasm"/>
    <property type="evidence" value="ECO:0007669"/>
    <property type="project" value="UniProtKB-SubCell"/>
</dbReference>
<evidence type="ECO:0000313" key="12">
    <source>
        <dbReference type="Proteomes" id="UP000288805"/>
    </source>
</evidence>
<keyword evidence="7" id="KW-0539">Nucleus</keyword>
<dbReference type="InterPro" id="IPR057672">
    <property type="entry name" value="TPR_IPO4/5"/>
</dbReference>
<dbReference type="SUPFAM" id="SSF48371">
    <property type="entry name" value="ARM repeat"/>
    <property type="match status" value="1"/>
</dbReference>
<protein>
    <submittedName>
        <fullName evidence="11">Importin-5</fullName>
    </submittedName>
</protein>
<dbReference type="Pfam" id="PF18808">
    <property type="entry name" value="Importin_rep_4"/>
    <property type="match status" value="1"/>
</dbReference>
<dbReference type="InterPro" id="IPR041653">
    <property type="entry name" value="Importin_rep_4"/>
</dbReference>
<evidence type="ECO:0000259" key="10">
    <source>
        <dbReference type="Pfam" id="PF25780"/>
    </source>
</evidence>
<comment type="subcellular location">
    <subcellularLocation>
        <location evidence="2">Cytoplasm</location>
    </subcellularLocation>
    <subcellularLocation>
        <location evidence="1">Nucleus</location>
    </subcellularLocation>
</comment>
<keyword evidence="8" id="KW-1133">Transmembrane helix</keyword>
<dbReference type="InterPro" id="IPR016024">
    <property type="entry name" value="ARM-type_fold"/>
</dbReference>
<dbReference type="InterPro" id="IPR040122">
    <property type="entry name" value="Importin_beta"/>
</dbReference>
<dbReference type="EMBL" id="QGNW01000031">
    <property type="protein sequence ID" value="RVX11384.1"/>
    <property type="molecule type" value="Genomic_DNA"/>
</dbReference>
<reference evidence="11 12" key="1">
    <citation type="journal article" date="2018" name="PLoS Genet.">
        <title>Population sequencing reveals clonal diversity and ancestral inbreeding in the grapevine cultivar Chardonnay.</title>
        <authorList>
            <person name="Roach M.J."/>
            <person name="Johnson D.L."/>
            <person name="Bohlmann J."/>
            <person name="van Vuuren H.J."/>
            <person name="Jones S.J."/>
            <person name="Pretorius I.S."/>
            <person name="Schmidt S.A."/>
            <person name="Borneman A.R."/>
        </authorList>
    </citation>
    <scope>NUCLEOTIDE SEQUENCE [LARGE SCALE GENOMIC DNA]</scope>
    <source>
        <strain evidence="12">cv. Chardonnay</strain>
        <tissue evidence="11">Leaf</tissue>
    </source>
</reference>
<dbReference type="Pfam" id="PF25780">
    <property type="entry name" value="TPR_IPO5"/>
    <property type="match status" value="1"/>
</dbReference>
<name>A0A438JR05_VITVI</name>
<evidence type="ECO:0000256" key="8">
    <source>
        <dbReference type="SAM" id="Phobius"/>
    </source>
</evidence>
<dbReference type="Proteomes" id="UP000288805">
    <property type="component" value="Unassembled WGS sequence"/>
</dbReference>
<sequence>MDAEEPGIRDKALELLGSDPQALQTNILNLTSPDPSLHSNARTLLAYLGRHYTNSLCFRVSCLILSTSDASIRETIVNFLRLLLTASGSHFWMILSIIHRNDIKRVFLECLEKETSTRVAKILCKLALDVAVESEWPELVPFMLRCFEASDIRVQETSLFLFGLLSETLGGKLSCEPDKLQSLFLKCLGCENWRVRAAAVGASVRLIVFLMGTSSNDLLEQLSAPIMDTFDDAMENGKERYARKIVKHLTVLMRKKPGFLRSRIDTCIAYMLIMAENKVWSEKSRHLAVKFLITLAEERHQGFAMLPDKITRILSLLFKMVTDIKDVNSWFEAESHHKNSGETNNCSYGKESLRRFAIAKHVDITDEKFITMLAEYINDREWQKRHAVPATLAQMIEPFCQVLTWHLGRCLIVFLPLQEMLADLTSVIQIASISSQDSHPRVRWAAIDLLEQLSKYLCPQLQNQHHQLVIPLLTKALLDFQNPRIQAHAASAISCFSQSCTSSILKPHLDVIVSMLLKLLQICTLCMNAFIPFLPLCICMIILPSYSYFVYFSLLICISFHAYIICNIQKGSQSLKEEALTALASLASSSQEHFQEYYVAVMPYIKVMSMQGKSNHRLLAKAMECITMIWMAVGKEICRKDCQEVVELLISLQESQMETDDPMRICILEVWGRLCKCLGKEFLPYMNVAMPHLLQSAAQPKIDFTNELLNASLNLLEEKASACNMLCSCAAELKEDFHLWIDEVADTLIPLLKFNLHQEVRMAAASAMPLILDSAKLAVEKGHILEVDESPVMKLSAQIIPAMTAALYMEPKAEICARFLGSLNGCIQISGPYLTDNEAKFLMDEITKFLIARSLRRHAREQGVAQDSDAGERELLKEESGNEKEVYNNVGDCMATLIKRFKLSIVPFFEKLLICVARTWVDRTTIEKKLAVRIFHEVAEQCGEEALKQEYFLQVMHYQSYLPFLLEACKSDKPEVQQLHGQSAFVQSLVDLSSKLLLMVA</sequence>
<evidence type="ECO:0000256" key="3">
    <source>
        <dbReference type="ARBA" id="ARBA00022448"/>
    </source>
</evidence>
<dbReference type="InterPro" id="IPR058584">
    <property type="entry name" value="IMB1_TNPO1-like_TPR"/>
</dbReference>
<evidence type="ECO:0000256" key="5">
    <source>
        <dbReference type="ARBA" id="ARBA00022737"/>
    </source>
</evidence>
<comment type="caution">
    <text evidence="11">The sequence shown here is derived from an EMBL/GenBank/DDBJ whole genome shotgun (WGS) entry which is preliminary data.</text>
</comment>
<evidence type="ECO:0000256" key="1">
    <source>
        <dbReference type="ARBA" id="ARBA00004123"/>
    </source>
</evidence>
<evidence type="ECO:0000256" key="2">
    <source>
        <dbReference type="ARBA" id="ARBA00004496"/>
    </source>
</evidence>
<feature type="transmembrane region" description="Helical" evidence="8">
    <location>
        <begin position="519"/>
        <end position="543"/>
    </location>
</feature>
<dbReference type="Pfam" id="PF18829">
    <property type="entry name" value="Importin_rep_6"/>
    <property type="match status" value="1"/>
</dbReference>
<keyword evidence="8" id="KW-0812">Transmembrane</keyword>
<keyword evidence="5" id="KW-0677">Repeat</keyword>
<feature type="domain" description="IPO4/5-like TPR repeats" evidence="10">
    <location>
        <begin position="119"/>
        <end position="266"/>
    </location>
</feature>
<feature type="domain" description="Importin subunit beta-1/Transportin-1-like TPR repeats" evidence="9">
    <location>
        <begin position="569"/>
        <end position="702"/>
    </location>
</feature>
<evidence type="ECO:0000256" key="4">
    <source>
        <dbReference type="ARBA" id="ARBA00022490"/>
    </source>
</evidence>
<dbReference type="InterPro" id="IPR041389">
    <property type="entry name" value="Importin_rep_6"/>
</dbReference>
<dbReference type="AlphaFoldDB" id="A0A438JR05"/>
<keyword evidence="8" id="KW-0472">Membrane</keyword>
<dbReference type="Pfam" id="PF25574">
    <property type="entry name" value="TPR_IMB1"/>
    <property type="match status" value="1"/>
</dbReference>
<dbReference type="GO" id="GO:0006606">
    <property type="term" value="P:protein import into nucleus"/>
    <property type="evidence" value="ECO:0007669"/>
    <property type="project" value="InterPro"/>
</dbReference>
<organism evidence="11 12">
    <name type="scientific">Vitis vinifera</name>
    <name type="common">Grape</name>
    <dbReference type="NCBI Taxonomy" id="29760"/>
    <lineage>
        <taxon>Eukaryota</taxon>
        <taxon>Viridiplantae</taxon>
        <taxon>Streptophyta</taxon>
        <taxon>Embryophyta</taxon>
        <taxon>Tracheophyta</taxon>
        <taxon>Spermatophyta</taxon>
        <taxon>Magnoliopsida</taxon>
        <taxon>eudicotyledons</taxon>
        <taxon>Gunneridae</taxon>
        <taxon>Pentapetalae</taxon>
        <taxon>rosids</taxon>
        <taxon>Vitales</taxon>
        <taxon>Vitaceae</taxon>
        <taxon>Viteae</taxon>
        <taxon>Vitis</taxon>
    </lineage>
</organism>